<dbReference type="OrthoDB" id="1357763at2"/>
<reference evidence="3 4" key="1">
    <citation type="submission" date="2018-09" db="EMBL/GenBank/DDBJ databases">
        <title>Hymenobacter medium sp. nov., isolated from R2A medium.</title>
        <authorList>
            <person name="Yingchao G."/>
        </authorList>
    </citation>
    <scope>NUCLEOTIDE SEQUENCE [LARGE SCALE GENOMIC DNA]</scope>
    <source>
        <strain evidence="4">sh-6</strain>
    </source>
</reference>
<dbReference type="InterPro" id="IPR050789">
    <property type="entry name" value="Diverse_Enzym_Activities"/>
</dbReference>
<dbReference type="AlphaFoldDB" id="A0A3B7QUW7"/>
<dbReference type="Gene3D" id="3.40.710.10">
    <property type="entry name" value="DD-peptidase/beta-lactamase superfamily"/>
    <property type="match status" value="1"/>
</dbReference>
<name>A0A3B7QUW7_9BACT</name>
<sequence length="354" mass="38803">MKVFLTALLWLCTLAAAAQQAELTALLKKHNVPGLQVVFSRKGETTQYSLGVRQAGKAEALTANTLMQAASLSKVVLAYTTLRLHDRGVINLDKPLLGYYRYPRLSTQPRAAAVTARMVLTHTTGLPNWAENPLSPTWATSPLKLKYAPDSCWNYSGEGFVWLQKTLEHITGKSLQTLAQEEVFGPLRMKNSSFVWREAFARDASFGHDKSGKPTEVRKFAEPNAGFSLLSTAHDYSRFVQALLQGQGLKPTTAQLLTAAANPANRCGLGPTPTDPHIAWAYGLGLANTSAGPALWHWGDNGDFKAFFMAFPAQKTSLVFFTNSANGLVLTDELLRLFAGPGEYRAMQWLAEEK</sequence>
<dbReference type="KEGG" id="hyh:D3Y59_07125"/>
<evidence type="ECO:0000256" key="1">
    <source>
        <dbReference type="SAM" id="SignalP"/>
    </source>
</evidence>
<evidence type="ECO:0000313" key="3">
    <source>
        <dbReference type="EMBL" id="AYA36848.1"/>
    </source>
</evidence>
<dbReference type="GO" id="GO:0016787">
    <property type="term" value="F:hydrolase activity"/>
    <property type="evidence" value="ECO:0007669"/>
    <property type="project" value="UniProtKB-KW"/>
</dbReference>
<feature type="domain" description="Beta-lactamase-related" evidence="2">
    <location>
        <begin position="23"/>
        <end position="327"/>
    </location>
</feature>
<organism evidence="3 4">
    <name type="scientific">Hymenobacter oligotrophus</name>
    <dbReference type="NCBI Taxonomy" id="2319843"/>
    <lineage>
        <taxon>Bacteria</taxon>
        <taxon>Pseudomonadati</taxon>
        <taxon>Bacteroidota</taxon>
        <taxon>Cytophagia</taxon>
        <taxon>Cytophagales</taxon>
        <taxon>Hymenobacteraceae</taxon>
        <taxon>Hymenobacter</taxon>
    </lineage>
</organism>
<dbReference type="InterPro" id="IPR001466">
    <property type="entry name" value="Beta-lactam-related"/>
</dbReference>
<keyword evidence="4" id="KW-1185">Reference proteome</keyword>
<feature type="signal peptide" evidence="1">
    <location>
        <begin position="1"/>
        <end position="20"/>
    </location>
</feature>
<keyword evidence="1" id="KW-0732">Signal</keyword>
<dbReference type="SUPFAM" id="SSF56601">
    <property type="entry name" value="beta-lactamase/transpeptidase-like"/>
    <property type="match status" value="1"/>
</dbReference>
<keyword evidence="3" id="KW-0378">Hydrolase</keyword>
<dbReference type="PANTHER" id="PTHR43283">
    <property type="entry name" value="BETA-LACTAMASE-RELATED"/>
    <property type="match status" value="1"/>
</dbReference>
<evidence type="ECO:0000259" key="2">
    <source>
        <dbReference type="Pfam" id="PF00144"/>
    </source>
</evidence>
<evidence type="ECO:0000313" key="4">
    <source>
        <dbReference type="Proteomes" id="UP000262802"/>
    </source>
</evidence>
<feature type="chain" id="PRO_5017535618" evidence="1">
    <location>
        <begin position="21"/>
        <end position="354"/>
    </location>
</feature>
<accession>A0A3B7QUW7</accession>
<dbReference type="Pfam" id="PF00144">
    <property type="entry name" value="Beta-lactamase"/>
    <property type="match status" value="1"/>
</dbReference>
<protein>
    <submittedName>
        <fullName evidence="3">Class A beta-lactamase-related serine hydrolase</fullName>
    </submittedName>
</protein>
<dbReference type="Proteomes" id="UP000262802">
    <property type="component" value="Chromosome"/>
</dbReference>
<proteinExistence type="predicted"/>
<dbReference type="EMBL" id="CP032317">
    <property type="protein sequence ID" value="AYA36848.1"/>
    <property type="molecule type" value="Genomic_DNA"/>
</dbReference>
<dbReference type="RefSeq" id="WP_119444426.1">
    <property type="nucleotide sequence ID" value="NZ_CP032317.1"/>
</dbReference>
<gene>
    <name evidence="3" type="ORF">D3Y59_07125</name>
</gene>
<dbReference type="PANTHER" id="PTHR43283:SF18">
    <property type="match status" value="1"/>
</dbReference>
<dbReference type="InterPro" id="IPR012338">
    <property type="entry name" value="Beta-lactam/transpept-like"/>
</dbReference>